<reference evidence="1" key="1">
    <citation type="submission" date="2020-03" db="EMBL/GenBank/DDBJ databases">
        <title>A mixture of massive structural variations and highly conserved coding sequences in Ustilaginoidea virens genome.</title>
        <authorList>
            <person name="Zhang K."/>
            <person name="Zhao Z."/>
            <person name="Zhang Z."/>
            <person name="Li Y."/>
            <person name="Hsiang T."/>
            <person name="Sun W."/>
        </authorList>
    </citation>
    <scope>NUCLEOTIDE SEQUENCE</scope>
    <source>
        <strain evidence="1">UV-8b</strain>
    </source>
</reference>
<dbReference type="GO" id="GO:0019171">
    <property type="term" value="F:(3R)-hydroxyacyl-[acyl-carrier-protein] dehydratase activity"/>
    <property type="evidence" value="ECO:0007669"/>
    <property type="project" value="TreeGrafter"/>
</dbReference>
<dbReference type="Gene3D" id="3.10.129.10">
    <property type="entry name" value="Hotdog Thioesterase"/>
    <property type="match status" value="1"/>
</dbReference>
<evidence type="ECO:0000313" key="2">
    <source>
        <dbReference type="Proteomes" id="UP000027002"/>
    </source>
</evidence>
<dbReference type="InterPro" id="IPR052741">
    <property type="entry name" value="Mitochondrial_HTD2"/>
</dbReference>
<dbReference type="KEGG" id="uvi:66067370"/>
<sequence>MWAGGEVVFHPGWGDKLVLDGRPWSCDERIGEVVLRNDKVFVDVWRRYGLGHGDPGARPRWDIEERRTLVFLKSAVAPSTRLIRHGHRDLLVHGPLTLALMLDALPPVASISYRNYAPLYVNERLRVCVRRPERPRKPWDVWVEGPDGGLAVKATAEVLS</sequence>
<gene>
    <name evidence="1" type="ORF">UV8b_06593</name>
</gene>
<dbReference type="GeneID" id="66067370"/>
<dbReference type="Proteomes" id="UP000027002">
    <property type="component" value="Chromosome 5"/>
</dbReference>
<evidence type="ECO:0000313" key="1">
    <source>
        <dbReference type="EMBL" id="QUC22352.1"/>
    </source>
</evidence>
<dbReference type="SUPFAM" id="SSF54637">
    <property type="entry name" value="Thioesterase/thiol ester dehydrase-isomerase"/>
    <property type="match status" value="1"/>
</dbReference>
<protein>
    <submittedName>
        <fullName evidence="1">Uncharacterized protein</fullName>
    </submittedName>
</protein>
<dbReference type="PANTHER" id="PTHR28152">
    <property type="entry name" value="HYDROXYACYL-THIOESTER DEHYDRATASE TYPE 2, MITOCHONDRIAL"/>
    <property type="match status" value="1"/>
</dbReference>
<accession>A0A8E5MJR2</accession>
<organism evidence="1 2">
    <name type="scientific">Ustilaginoidea virens</name>
    <name type="common">Rice false smut fungus</name>
    <name type="synonym">Villosiclava virens</name>
    <dbReference type="NCBI Taxonomy" id="1159556"/>
    <lineage>
        <taxon>Eukaryota</taxon>
        <taxon>Fungi</taxon>
        <taxon>Dikarya</taxon>
        <taxon>Ascomycota</taxon>
        <taxon>Pezizomycotina</taxon>
        <taxon>Sordariomycetes</taxon>
        <taxon>Hypocreomycetidae</taxon>
        <taxon>Hypocreales</taxon>
        <taxon>Clavicipitaceae</taxon>
        <taxon>Ustilaginoidea</taxon>
    </lineage>
</organism>
<dbReference type="InterPro" id="IPR029069">
    <property type="entry name" value="HotDog_dom_sf"/>
</dbReference>
<dbReference type="OrthoDB" id="3257538at2759"/>
<dbReference type="RefSeq" id="XP_043000025.1">
    <property type="nucleotide sequence ID" value="XM_043144090.1"/>
</dbReference>
<name>A0A8E5MJR2_USTVR</name>
<keyword evidence="2" id="KW-1185">Reference proteome</keyword>
<dbReference type="EMBL" id="CP072757">
    <property type="protein sequence ID" value="QUC22352.1"/>
    <property type="molecule type" value="Genomic_DNA"/>
</dbReference>
<proteinExistence type="predicted"/>
<dbReference type="GO" id="GO:0005739">
    <property type="term" value="C:mitochondrion"/>
    <property type="evidence" value="ECO:0007669"/>
    <property type="project" value="TreeGrafter"/>
</dbReference>
<dbReference type="AlphaFoldDB" id="A0A8E5MJR2"/>
<dbReference type="PANTHER" id="PTHR28152:SF1">
    <property type="entry name" value="HYDROXYACYL-THIOESTER DEHYDRATASE TYPE 2, MITOCHONDRIAL"/>
    <property type="match status" value="1"/>
</dbReference>